<feature type="transmembrane region" description="Helical" evidence="7">
    <location>
        <begin position="130"/>
        <end position="149"/>
    </location>
</feature>
<proteinExistence type="predicted"/>
<gene>
    <name evidence="8" type="ORF">BJY24_002046</name>
</gene>
<dbReference type="Pfam" id="PF13520">
    <property type="entry name" value="AA_permease_2"/>
    <property type="match status" value="1"/>
</dbReference>
<protein>
    <submittedName>
        <fullName evidence="8">Amino acid transporter</fullName>
    </submittedName>
</protein>
<sequence>MATSVPADRATKTAVVTKYISWVTLALMTTSSVASLRAAPTMAVYGLACVFLYLLPALLFLLPTAFVAAELASGWNGGVYKWVGEGLSKPLGFLAVWCQFAMTIFYYPSLLAYVASTFAYIIHPSLASNGPYVAIVIIVIYWAGVYVSSHGTKTVAGLSSMGLVIGTLIPGVLLVVLGLVFLAQGNASAAPMDSAHLLPAWTGLASLVLIVNNFLSYAGMEMNAVHVSSLKDPGREYPKAMVLAVALVLAIFIVPAVVISWVVPSRNLSLTAGVMQAFDGFFNHFRIGFLTPVLGVLLVAAALGGMLTWLAGPSKGLLLIGRTEGYLPPILTRVNKHGVQQNMLVAQGIFTTLLALLYAFIPDVSSAYWILSVITTQVYLIMYVLMFLAAVRLRRTQPDHPRGYRAPMLVALCGLGTVSSVAAFLIGFVPPSQYGSGNALGYILLVGAGMGIVGLLIPYLFFRFRKPHWKTEVPQEALV</sequence>
<evidence type="ECO:0000256" key="1">
    <source>
        <dbReference type="ARBA" id="ARBA00004651"/>
    </source>
</evidence>
<keyword evidence="4 7" id="KW-0812">Transmembrane</keyword>
<feature type="transmembrane region" description="Helical" evidence="7">
    <location>
        <begin position="441"/>
        <end position="462"/>
    </location>
</feature>
<dbReference type="InterPro" id="IPR050367">
    <property type="entry name" value="APC_superfamily"/>
</dbReference>
<dbReference type="AlphaFoldDB" id="A0A7W9PBT8"/>
<feature type="transmembrane region" description="Helical" evidence="7">
    <location>
        <begin position="240"/>
        <end position="263"/>
    </location>
</feature>
<evidence type="ECO:0000256" key="7">
    <source>
        <dbReference type="SAM" id="Phobius"/>
    </source>
</evidence>
<accession>A0A7W9PBT8</accession>
<dbReference type="RefSeq" id="WP_040745292.1">
    <property type="nucleotide sequence ID" value="NZ_JACHIT010000001.1"/>
</dbReference>
<dbReference type="InterPro" id="IPR002293">
    <property type="entry name" value="AA/rel_permease1"/>
</dbReference>
<comment type="caution">
    <text evidence="8">The sequence shown here is derived from an EMBL/GenBank/DDBJ whole genome shotgun (WGS) entry which is preliminary data.</text>
</comment>
<feature type="transmembrane region" description="Helical" evidence="7">
    <location>
        <begin position="343"/>
        <end position="361"/>
    </location>
</feature>
<feature type="transmembrane region" description="Helical" evidence="7">
    <location>
        <begin position="198"/>
        <end position="219"/>
    </location>
</feature>
<feature type="transmembrane region" description="Helical" evidence="7">
    <location>
        <begin position="90"/>
        <end position="110"/>
    </location>
</feature>
<reference evidence="8 9" key="1">
    <citation type="submission" date="2020-08" db="EMBL/GenBank/DDBJ databases">
        <title>Sequencing the genomes of 1000 actinobacteria strains.</title>
        <authorList>
            <person name="Klenk H.-P."/>
        </authorList>
    </citation>
    <scope>NUCLEOTIDE SEQUENCE [LARGE SCALE GENOMIC DNA]</scope>
    <source>
        <strain evidence="8 9">DSM 43582</strain>
    </source>
</reference>
<keyword evidence="3" id="KW-1003">Cell membrane</keyword>
<evidence type="ECO:0000313" key="8">
    <source>
        <dbReference type="EMBL" id="MBB5913179.1"/>
    </source>
</evidence>
<dbReference type="PIRSF" id="PIRSF006060">
    <property type="entry name" value="AA_transporter"/>
    <property type="match status" value="1"/>
</dbReference>
<feature type="transmembrane region" description="Helical" evidence="7">
    <location>
        <begin position="289"/>
        <end position="312"/>
    </location>
</feature>
<dbReference type="GO" id="GO:0022857">
    <property type="term" value="F:transmembrane transporter activity"/>
    <property type="evidence" value="ECO:0007669"/>
    <property type="project" value="InterPro"/>
</dbReference>
<dbReference type="PANTHER" id="PTHR42770:SF15">
    <property type="entry name" value="GLUTAMATE_GAMMA-AMINOBUTYRATE ANTIPORTER-RELATED"/>
    <property type="match status" value="1"/>
</dbReference>
<dbReference type="PANTHER" id="PTHR42770">
    <property type="entry name" value="AMINO ACID TRANSPORTER-RELATED"/>
    <property type="match status" value="1"/>
</dbReference>
<comment type="subcellular location">
    <subcellularLocation>
        <location evidence="1">Cell membrane</location>
        <topology evidence="1">Multi-pass membrane protein</topology>
    </subcellularLocation>
</comment>
<keyword evidence="2" id="KW-0813">Transport</keyword>
<feature type="transmembrane region" description="Helical" evidence="7">
    <location>
        <begin position="367"/>
        <end position="388"/>
    </location>
</feature>
<organism evidence="8 9">
    <name type="scientific">Nocardia transvalensis</name>
    <dbReference type="NCBI Taxonomy" id="37333"/>
    <lineage>
        <taxon>Bacteria</taxon>
        <taxon>Bacillati</taxon>
        <taxon>Actinomycetota</taxon>
        <taxon>Actinomycetes</taxon>
        <taxon>Mycobacteriales</taxon>
        <taxon>Nocardiaceae</taxon>
        <taxon>Nocardia</taxon>
    </lineage>
</organism>
<feature type="transmembrane region" description="Helical" evidence="7">
    <location>
        <begin position="19"/>
        <end position="39"/>
    </location>
</feature>
<evidence type="ECO:0000256" key="2">
    <source>
        <dbReference type="ARBA" id="ARBA00022448"/>
    </source>
</evidence>
<evidence type="ECO:0000256" key="4">
    <source>
        <dbReference type="ARBA" id="ARBA00022692"/>
    </source>
</evidence>
<dbReference type="Gene3D" id="1.20.1740.10">
    <property type="entry name" value="Amino acid/polyamine transporter I"/>
    <property type="match status" value="1"/>
</dbReference>
<evidence type="ECO:0000256" key="3">
    <source>
        <dbReference type="ARBA" id="ARBA00022475"/>
    </source>
</evidence>
<feature type="transmembrane region" description="Helical" evidence="7">
    <location>
        <begin position="409"/>
        <end position="429"/>
    </location>
</feature>
<feature type="transmembrane region" description="Helical" evidence="7">
    <location>
        <begin position="161"/>
        <end position="183"/>
    </location>
</feature>
<keyword evidence="6 7" id="KW-0472">Membrane</keyword>
<dbReference type="GO" id="GO:0005886">
    <property type="term" value="C:plasma membrane"/>
    <property type="evidence" value="ECO:0007669"/>
    <property type="project" value="UniProtKB-SubCell"/>
</dbReference>
<evidence type="ECO:0000256" key="5">
    <source>
        <dbReference type="ARBA" id="ARBA00022989"/>
    </source>
</evidence>
<name>A0A7W9PBT8_9NOCA</name>
<evidence type="ECO:0000313" key="9">
    <source>
        <dbReference type="Proteomes" id="UP000540412"/>
    </source>
</evidence>
<dbReference type="Proteomes" id="UP000540412">
    <property type="component" value="Unassembled WGS sequence"/>
</dbReference>
<keyword evidence="9" id="KW-1185">Reference proteome</keyword>
<dbReference type="EMBL" id="JACHIT010000001">
    <property type="protein sequence ID" value="MBB5913179.1"/>
    <property type="molecule type" value="Genomic_DNA"/>
</dbReference>
<keyword evidence="5 7" id="KW-1133">Transmembrane helix</keyword>
<evidence type="ECO:0000256" key="6">
    <source>
        <dbReference type="ARBA" id="ARBA00023136"/>
    </source>
</evidence>
<feature type="transmembrane region" description="Helical" evidence="7">
    <location>
        <begin position="45"/>
        <end position="69"/>
    </location>
</feature>